<protein>
    <submittedName>
        <fullName evidence="8">Uncharacterized protein</fullName>
    </submittedName>
</protein>
<dbReference type="GO" id="GO:0016125">
    <property type="term" value="P:sterol metabolic process"/>
    <property type="evidence" value="ECO:0007669"/>
    <property type="project" value="TreeGrafter"/>
</dbReference>
<reference evidence="8 9" key="1">
    <citation type="journal article" date="2024" name="Science">
        <title>Giant polyketide synthase enzymes in the biosynthesis of giant marine polyether toxins.</title>
        <authorList>
            <person name="Fallon T.R."/>
            <person name="Shende V.V."/>
            <person name="Wierzbicki I.H."/>
            <person name="Pendleton A.L."/>
            <person name="Watervoot N.F."/>
            <person name="Auber R.P."/>
            <person name="Gonzalez D.J."/>
            <person name="Wisecaver J.H."/>
            <person name="Moore B.S."/>
        </authorList>
    </citation>
    <scope>NUCLEOTIDE SEQUENCE [LARGE SCALE GENOMIC DNA]</scope>
    <source>
        <strain evidence="8 9">12B1</strain>
    </source>
</reference>
<dbReference type="Pfam" id="PF00067">
    <property type="entry name" value="p450"/>
    <property type="match status" value="1"/>
</dbReference>
<dbReference type="InterPro" id="IPR036396">
    <property type="entry name" value="Cyt_P450_sf"/>
</dbReference>
<dbReference type="SUPFAM" id="SSF48264">
    <property type="entry name" value="Cytochrome P450"/>
    <property type="match status" value="1"/>
</dbReference>
<name>A0AB34JQH4_PRYPA</name>
<dbReference type="Gene3D" id="1.10.630.10">
    <property type="entry name" value="Cytochrome P450"/>
    <property type="match status" value="1"/>
</dbReference>
<comment type="caution">
    <text evidence="8">The sequence shown here is derived from an EMBL/GenBank/DDBJ whole genome shotgun (WGS) entry which is preliminary data.</text>
</comment>
<keyword evidence="5" id="KW-0560">Oxidoreductase</keyword>
<evidence type="ECO:0000256" key="7">
    <source>
        <dbReference type="ARBA" id="ARBA00023033"/>
    </source>
</evidence>
<gene>
    <name evidence="8" type="ORF">AB1Y20_017844</name>
</gene>
<keyword evidence="9" id="KW-1185">Reference proteome</keyword>
<proteinExistence type="inferred from homology"/>
<evidence type="ECO:0000313" key="8">
    <source>
        <dbReference type="EMBL" id="KAL1522879.1"/>
    </source>
</evidence>
<dbReference type="EMBL" id="JBGBPQ010000006">
    <property type="protein sequence ID" value="KAL1522879.1"/>
    <property type="molecule type" value="Genomic_DNA"/>
</dbReference>
<comment type="similarity">
    <text evidence="2">Belongs to the cytochrome P450 family.</text>
</comment>
<dbReference type="PANTHER" id="PTHR24286">
    <property type="entry name" value="CYTOCHROME P450 26"/>
    <property type="match status" value="1"/>
</dbReference>
<evidence type="ECO:0000313" key="9">
    <source>
        <dbReference type="Proteomes" id="UP001515480"/>
    </source>
</evidence>
<sequence>MVAAPPSLTAPAASDEKSFLASPLAFCAPRAAAHGAAFTTRAFGDATFVGDAAALAAAARAPPEDEKALRAPFASARGEPFGELEEAFNAACYECLFEWIPRYKEAGFSTFRFEDFIDGRVRKMMSSARELVLKAASPALFGQPYAEAWAATRLVELYQSHAEARREEGGVLALGRRLLRQDGTAALREALAPWAARRGVAAEEAVEELTASVEQTAALLCNMIAAAQAHPAASAQLAREQAAVLKGSAPRAPITAALLGEMPFLEAFTCEVLRTAPPARPHRFRLSQPTRFGGLTLPAGALIAPEPFVAASLPSSHADPLLFDPSRFAAAEPPPTLCFGGAARAQALPGDLLTRDIAKAAFVQLRRMFEEVRLGADPPPKAGGYPLHTLPEASEVLLKPKMYYELQRGVKKLRF</sequence>
<evidence type="ECO:0000256" key="6">
    <source>
        <dbReference type="ARBA" id="ARBA00023004"/>
    </source>
</evidence>
<dbReference type="InterPro" id="IPR001128">
    <property type="entry name" value="Cyt_P450"/>
</dbReference>
<evidence type="ECO:0000256" key="4">
    <source>
        <dbReference type="ARBA" id="ARBA00022723"/>
    </source>
</evidence>
<keyword evidence="3" id="KW-0349">Heme</keyword>
<dbReference type="GO" id="GO:0016705">
    <property type="term" value="F:oxidoreductase activity, acting on paired donors, with incorporation or reduction of molecular oxygen"/>
    <property type="evidence" value="ECO:0007669"/>
    <property type="project" value="InterPro"/>
</dbReference>
<keyword evidence="4" id="KW-0479">Metal-binding</keyword>
<keyword evidence="7" id="KW-0503">Monooxygenase</keyword>
<evidence type="ECO:0000256" key="3">
    <source>
        <dbReference type="ARBA" id="ARBA00022617"/>
    </source>
</evidence>
<evidence type="ECO:0000256" key="5">
    <source>
        <dbReference type="ARBA" id="ARBA00023002"/>
    </source>
</evidence>
<dbReference type="GO" id="GO:0020037">
    <property type="term" value="F:heme binding"/>
    <property type="evidence" value="ECO:0007669"/>
    <property type="project" value="InterPro"/>
</dbReference>
<comment type="cofactor">
    <cofactor evidence="1">
        <name>heme</name>
        <dbReference type="ChEBI" id="CHEBI:30413"/>
    </cofactor>
</comment>
<evidence type="ECO:0000256" key="1">
    <source>
        <dbReference type="ARBA" id="ARBA00001971"/>
    </source>
</evidence>
<keyword evidence="6" id="KW-0408">Iron</keyword>
<accession>A0AB34JQH4</accession>
<organism evidence="8 9">
    <name type="scientific">Prymnesium parvum</name>
    <name type="common">Toxic golden alga</name>
    <dbReference type="NCBI Taxonomy" id="97485"/>
    <lineage>
        <taxon>Eukaryota</taxon>
        <taxon>Haptista</taxon>
        <taxon>Haptophyta</taxon>
        <taxon>Prymnesiophyceae</taxon>
        <taxon>Prymnesiales</taxon>
        <taxon>Prymnesiaceae</taxon>
        <taxon>Prymnesium</taxon>
    </lineage>
</organism>
<dbReference type="GO" id="GO:0004497">
    <property type="term" value="F:monooxygenase activity"/>
    <property type="evidence" value="ECO:0007669"/>
    <property type="project" value="UniProtKB-KW"/>
</dbReference>
<dbReference type="PANTHER" id="PTHR24286:SF24">
    <property type="entry name" value="LANOSTEROL 14-ALPHA DEMETHYLASE"/>
    <property type="match status" value="1"/>
</dbReference>
<dbReference type="GO" id="GO:0005506">
    <property type="term" value="F:iron ion binding"/>
    <property type="evidence" value="ECO:0007669"/>
    <property type="project" value="InterPro"/>
</dbReference>
<evidence type="ECO:0000256" key="2">
    <source>
        <dbReference type="ARBA" id="ARBA00010617"/>
    </source>
</evidence>
<dbReference type="Proteomes" id="UP001515480">
    <property type="component" value="Unassembled WGS sequence"/>
</dbReference>
<dbReference type="AlphaFoldDB" id="A0AB34JQH4"/>